<comment type="similarity">
    <text evidence="1">Belongs to the glycerophosphoryl diester phosphodiesterase family.</text>
</comment>
<accession>A0AA48I2R2</accession>
<evidence type="ECO:0000256" key="7">
    <source>
        <dbReference type="SAM" id="SignalP"/>
    </source>
</evidence>
<dbReference type="Gene3D" id="3.20.20.190">
    <property type="entry name" value="Phosphatidylinositol (PI) phosphodiesterase"/>
    <property type="match status" value="1"/>
</dbReference>
<evidence type="ECO:0000313" key="10">
    <source>
        <dbReference type="Proteomes" id="UP001233271"/>
    </source>
</evidence>
<gene>
    <name evidence="9" type="ORF">CcaverHIS019_0300960</name>
</gene>
<dbReference type="PANTHER" id="PTHR43620:SF7">
    <property type="entry name" value="GLYCEROPHOSPHODIESTER PHOSPHODIESTERASE GDPD5-RELATED"/>
    <property type="match status" value="1"/>
</dbReference>
<evidence type="ECO:0000256" key="1">
    <source>
        <dbReference type="ARBA" id="ARBA00007277"/>
    </source>
</evidence>
<evidence type="ECO:0000313" key="9">
    <source>
        <dbReference type="EMBL" id="BEI90026.1"/>
    </source>
</evidence>
<keyword evidence="5" id="KW-0378">Hydrolase</keyword>
<keyword evidence="3 7" id="KW-0732">Signal</keyword>
<organism evidence="9 10">
    <name type="scientific">Cutaneotrichosporon cavernicola</name>
    <dbReference type="NCBI Taxonomy" id="279322"/>
    <lineage>
        <taxon>Eukaryota</taxon>
        <taxon>Fungi</taxon>
        <taxon>Dikarya</taxon>
        <taxon>Basidiomycota</taxon>
        <taxon>Agaricomycotina</taxon>
        <taxon>Tremellomycetes</taxon>
        <taxon>Trichosporonales</taxon>
        <taxon>Trichosporonaceae</taxon>
        <taxon>Cutaneotrichosporon</taxon>
    </lineage>
</organism>
<evidence type="ECO:0000256" key="4">
    <source>
        <dbReference type="ARBA" id="ARBA00022798"/>
    </source>
</evidence>
<dbReference type="AlphaFoldDB" id="A0AA48I2R2"/>
<name>A0AA48I2R2_9TREE</name>
<evidence type="ECO:0000256" key="5">
    <source>
        <dbReference type="ARBA" id="ARBA00022801"/>
    </source>
</evidence>
<dbReference type="GeneID" id="85493897"/>
<evidence type="ECO:0000256" key="3">
    <source>
        <dbReference type="ARBA" id="ARBA00022729"/>
    </source>
</evidence>
<dbReference type="GO" id="GO:0008889">
    <property type="term" value="F:glycerophosphodiester phosphodiesterase activity"/>
    <property type="evidence" value="ECO:0007669"/>
    <property type="project" value="UniProtKB-EC"/>
</dbReference>
<dbReference type="PANTHER" id="PTHR43620">
    <property type="entry name" value="GLYCEROPHOSPHORYL DIESTER PHOSPHODIESTERASE"/>
    <property type="match status" value="1"/>
</dbReference>
<protein>
    <recommendedName>
        <fullName evidence="2">glycerophosphodiester phosphodiesterase</fullName>
        <ecNumber evidence="2">3.1.4.46</ecNumber>
    </recommendedName>
</protein>
<dbReference type="EC" id="3.1.4.46" evidence="2"/>
<keyword evidence="10" id="KW-1185">Reference proteome</keyword>
<reference evidence="9" key="1">
    <citation type="journal article" date="2023" name="BMC Genomics">
        <title>Chromosome-level genome assemblies of Cutaneotrichosporon spp. (Trichosporonales, Basidiomycota) reveal imbalanced evolution between nucleotide sequences and chromosome synteny.</title>
        <authorList>
            <person name="Kobayashi Y."/>
            <person name="Kayamori A."/>
            <person name="Aoki K."/>
            <person name="Shiwa Y."/>
            <person name="Matsutani M."/>
            <person name="Fujita N."/>
            <person name="Sugita T."/>
            <person name="Iwasaki W."/>
            <person name="Tanaka N."/>
            <person name="Takashima M."/>
        </authorList>
    </citation>
    <scope>NUCLEOTIDE SEQUENCE</scope>
    <source>
        <strain evidence="9">HIS019</strain>
    </source>
</reference>
<proteinExistence type="inferred from homology"/>
<feature type="domain" description="GP-PDE" evidence="8">
    <location>
        <begin position="77"/>
        <end position="394"/>
    </location>
</feature>
<evidence type="ECO:0000256" key="6">
    <source>
        <dbReference type="ARBA" id="ARBA00047512"/>
    </source>
</evidence>
<dbReference type="Proteomes" id="UP001233271">
    <property type="component" value="Chromosome 3"/>
</dbReference>
<dbReference type="SUPFAM" id="SSF51695">
    <property type="entry name" value="PLC-like phosphodiesterases"/>
    <property type="match status" value="1"/>
</dbReference>
<dbReference type="Pfam" id="PF03009">
    <property type="entry name" value="GDPD"/>
    <property type="match status" value="1"/>
</dbReference>
<keyword evidence="4" id="KW-0319">Glycerol metabolism</keyword>
<dbReference type="InterPro" id="IPR017946">
    <property type="entry name" value="PLC-like_Pdiesterase_TIM-brl"/>
</dbReference>
<dbReference type="RefSeq" id="XP_060455292.1">
    <property type="nucleotide sequence ID" value="XM_060598505.1"/>
</dbReference>
<dbReference type="KEGG" id="ccac:CcaHIS019_0300960"/>
<sequence length="416" mass="45622">MLALALFALLPAIVAVPYKRDTAPVSSLRHDLSHFTFSPIKHISLGPRPYYLVDDMSPSPLKDKLTKCKEYPAKTSSWSIGHRGGGTLQFPEHTVESNLAGARMGAGILECDVAFTKDLQLVCRHSQCDLHTTTNVVATELGAKCSQPFKPANGSAPASAKCCTADFTMAELRTLCAKMESSYANATSPQEYLGGVAPWRTTLYNQCGTIMSHKDHIQMTLALGLDFTPELKTPEVPLPEGYSQEKYAQQLVDDYRAAGVDFKRVWPQSFLYSDILYWIKNEPKFARQALFLDETGDDGKLANATAALAGRAKDGVKWVSPPTSYLLTAVDGKLEPSAYAKEAKRLGLGVVAWSLERSGPLDQIKGNYYYEHFDSAVKRDGDMFVVLDALKNAGVDKVFSDWSAATTFYANCMGLK</sequence>
<comment type="catalytic activity">
    <reaction evidence="6">
        <text>a sn-glycero-3-phosphodiester + H2O = an alcohol + sn-glycerol 3-phosphate + H(+)</text>
        <dbReference type="Rhea" id="RHEA:12969"/>
        <dbReference type="ChEBI" id="CHEBI:15377"/>
        <dbReference type="ChEBI" id="CHEBI:15378"/>
        <dbReference type="ChEBI" id="CHEBI:30879"/>
        <dbReference type="ChEBI" id="CHEBI:57597"/>
        <dbReference type="ChEBI" id="CHEBI:83408"/>
        <dbReference type="EC" id="3.1.4.46"/>
    </reaction>
</comment>
<evidence type="ECO:0000256" key="2">
    <source>
        <dbReference type="ARBA" id="ARBA00012247"/>
    </source>
</evidence>
<dbReference type="InterPro" id="IPR030395">
    <property type="entry name" value="GP_PDE_dom"/>
</dbReference>
<dbReference type="GO" id="GO:0006071">
    <property type="term" value="P:glycerol metabolic process"/>
    <property type="evidence" value="ECO:0007669"/>
    <property type="project" value="UniProtKB-KW"/>
</dbReference>
<evidence type="ECO:0000259" key="8">
    <source>
        <dbReference type="PROSITE" id="PS51704"/>
    </source>
</evidence>
<dbReference type="EMBL" id="AP028214">
    <property type="protein sequence ID" value="BEI90026.1"/>
    <property type="molecule type" value="Genomic_DNA"/>
</dbReference>
<feature type="chain" id="PRO_5041257525" description="glycerophosphodiester phosphodiesterase" evidence="7">
    <location>
        <begin position="16"/>
        <end position="416"/>
    </location>
</feature>
<dbReference type="GO" id="GO:0006629">
    <property type="term" value="P:lipid metabolic process"/>
    <property type="evidence" value="ECO:0007669"/>
    <property type="project" value="InterPro"/>
</dbReference>
<feature type="signal peptide" evidence="7">
    <location>
        <begin position="1"/>
        <end position="15"/>
    </location>
</feature>
<dbReference type="PROSITE" id="PS51704">
    <property type="entry name" value="GP_PDE"/>
    <property type="match status" value="1"/>
</dbReference>